<dbReference type="PANTHER" id="PTHR37299">
    <property type="entry name" value="TRANSCRIPTIONAL REGULATOR-RELATED"/>
    <property type="match status" value="1"/>
</dbReference>
<comment type="caution">
    <text evidence="2">The sequence shown here is derived from an EMBL/GenBank/DDBJ whole genome shotgun (WGS) entry which is preliminary data.</text>
</comment>
<protein>
    <submittedName>
        <fullName evidence="2">LytTR family DNA-binding domain-containing protein</fullName>
    </submittedName>
</protein>
<dbReference type="InterPro" id="IPR046947">
    <property type="entry name" value="LytR-like"/>
</dbReference>
<accession>A0ABT6XNW6</accession>
<evidence type="ECO:0000259" key="1">
    <source>
        <dbReference type="PROSITE" id="PS50930"/>
    </source>
</evidence>
<dbReference type="PANTHER" id="PTHR37299:SF1">
    <property type="entry name" value="STAGE 0 SPORULATION PROTEIN A HOMOLOG"/>
    <property type="match status" value="1"/>
</dbReference>
<dbReference type="RefSeq" id="WP_283238470.1">
    <property type="nucleotide sequence ID" value="NZ_JASGBP010000002.1"/>
</dbReference>
<evidence type="ECO:0000313" key="2">
    <source>
        <dbReference type="EMBL" id="MDI9256783.1"/>
    </source>
</evidence>
<gene>
    <name evidence="2" type="ORF">QHT84_05080</name>
</gene>
<dbReference type="Proteomes" id="UP001230035">
    <property type="component" value="Unassembled WGS sequence"/>
</dbReference>
<proteinExistence type="predicted"/>
<dbReference type="Pfam" id="PF04397">
    <property type="entry name" value="LytTR"/>
    <property type="match status" value="1"/>
</dbReference>
<evidence type="ECO:0000313" key="3">
    <source>
        <dbReference type="Proteomes" id="UP001230035"/>
    </source>
</evidence>
<dbReference type="EMBL" id="JASGBP010000002">
    <property type="protein sequence ID" value="MDI9256783.1"/>
    <property type="molecule type" value="Genomic_DNA"/>
</dbReference>
<dbReference type="GO" id="GO:0003677">
    <property type="term" value="F:DNA binding"/>
    <property type="evidence" value="ECO:0007669"/>
    <property type="project" value="UniProtKB-KW"/>
</dbReference>
<keyword evidence="2" id="KW-0238">DNA-binding</keyword>
<sequence>MKTMTTFHSSDLELVSRLFGNSFAAEAKVPLNDAIVQCLLEAALVLADRIKGERNVYQKRFLVTLGQHIRSIAIEQVAYFESDGRYAKLVTHANEKYLLDTSLERLMTKLDPAMFYRINRKTIVSYTSIQKIAVWSKSRVKLELVPATDSDVIVSIDNSGDFKKWLNR</sequence>
<dbReference type="SMART" id="SM00850">
    <property type="entry name" value="LytTR"/>
    <property type="match status" value="1"/>
</dbReference>
<organism evidence="2 3">
    <name type="scientific">Flavobacterium sedimenticola</name>
    <dbReference type="NCBI Taxonomy" id="3043286"/>
    <lineage>
        <taxon>Bacteria</taxon>
        <taxon>Pseudomonadati</taxon>
        <taxon>Bacteroidota</taxon>
        <taxon>Flavobacteriia</taxon>
        <taxon>Flavobacteriales</taxon>
        <taxon>Flavobacteriaceae</taxon>
        <taxon>Flavobacterium</taxon>
    </lineage>
</organism>
<name>A0ABT6XNW6_9FLAO</name>
<keyword evidence="3" id="KW-1185">Reference proteome</keyword>
<feature type="domain" description="HTH LytTR-type" evidence="1">
    <location>
        <begin position="61"/>
        <end position="168"/>
    </location>
</feature>
<dbReference type="InterPro" id="IPR007492">
    <property type="entry name" value="LytTR_DNA-bd_dom"/>
</dbReference>
<reference evidence="2 3" key="1">
    <citation type="submission" date="2023-05" db="EMBL/GenBank/DDBJ databases">
        <title>Flavobacterium sedimenti sp. nov., isolated from the sediment.</title>
        <authorList>
            <person name="Wu N."/>
        </authorList>
    </citation>
    <scope>NUCLEOTIDE SEQUENCE [LARGE SCALE GENOMIC DNA]</scope>
    <source>
        <strain evidence="2 3">YZ-48</strain>
    </source>
</reference>
<dbReference type="Gene3D" id="2.40.50.1020">
    <property type="entry name" value="LytTr DNA-binding domain"/>
    <property type="match status" value="1"/>
</dbReference>
<dbReference type="PROSITE" id="PS50930">
    <property type="entry name" value="HTH_LYTTR"/>
    <property type="match status" value="1"/>
</dbReference>